<sequence>MTTFGNTTSPITALWWSGSGRRYRQPPPHLETLKLSYINIWTKDIQVIGHNCHQLKSFKMKTYFRECHGDAHAIAYSMSALRHLKLGCSTK</sequence>
<reference evidence="1" key="1">
    <citation type="submission" date="2023-03" db="EMBL/GenBank/DDBJ databases">
        <title>Chromosome-scale reference genome and RAD-based genetic map of yellow starthistle (Centaurea solstitialis) reveal putative structural variation and QTLs associated with invader traits.</title>
        <authorList>
            <person name="Reatini B."/>
            <person name="Cang F.A."/>
            <person name="Jiang Q."/>
            <person name="Mckibben M.T.W."/>
            <person name="Barker M.S."/>
            <person name="Rieseberg L.H."/>
            <person name="Dlugosch K.M."/>
        </authorList>
    </citation>
    <scope>NUCLEOTIDE SEQUENCE</scope>
    <source>
        <strain evidence="1">CAN-66</strain>
        <tissue evidence="1">Leaf</tissue>
    </source>
</reference>
<dbReference type="InterPro" id="IPR032675">
    <property type="entry name" value="LRR_dom_sf"/>
</dbReference>
<proteinExistence type="predicted"/>
<protein>
    <submittedName>
        <fullName evidence="1">Uncharacterized protein</fullName>
    </submittedName>
</protein>
<dbReference type="Proteomes" id="UP001172457">
    <property type="component" value="Chromosome 1"/>
</dbReference>
<comment type="caution">
    <text evidence="1">The sequence shown here is derived from an EMBL/GenBank/DDBJ whole genome shotgun (WGS) entry which is preliminary data.</text>
</comment>
<evidence type="ECO:0000313" key="2">
    <source>
        <dbReference type="Proteomes" id="UP001172457"/>
    </source>
</evidence>
<name>A0AA38U2N7_9ASTR</name>
<accession>A0AA38U2N7</accession>
<organism evidence="1 2">
    <name type="scientific">Centaurea solstitialis</name>
    <name type="common">yellow star-thistle</name>
    <dbReference type="NCBI Taxonomy" id="347529"/>
    <lineage>
        <taxon>Eukaryota</taxon>
        <taxon>Viridiplantae</taxon>
        <taxon>Streptophyta</taxon>
        <taxon>Embryophyta</taxon>
        <taxon>Tracheophyta</taxon>
        <taxon>Spermatophyta</taxon>
        <taxon>Magnoliopsida</taxon>
        <taxon>eudicotyledons</taxon>
        <taxon>Gunneridae</taxon>
        <taxon>Pentapetalae</taxon>
        <taxon>asterids</taxon>
        <taxon>campanulids</taxon>
        <taxon>Asterales</taxon>
        <taxon>Asteraceae</taxon>
        <taxon>Carduoideae</taxon>
        <taxon>Cardueae</taxon>
        <taxon>Centaureinae</taxon>
        <taxon>Centaurea</taxon>
    </lineage>
</organism>
<gene>
    <name evidence="1" type="ORF">OSB04_002017</name>
</gene>
<keyword evidence="2" id="KW-1185">Reference proteome</keyword>
<evidence type="ECO:0000313" key="1">
    <source>
        <dbReference type="EMBL" id="KAJ9566051.1"/>
    </source>
</evidence>
<dbReference type="Gene3D" id="3.80.10.10">
    <property type="entry name" value="Ribonuclease Inhibitor"/>
    <property type="match status" value="1"/>
</dbReference>
<dbReference type="EMBL" id="JARYMX010000001">
    <property type="protein sequence ID" value="KAJ9566051.1"/>
    <property type="molecule type" value="Genomic_DNA"/>
</dbReference>
<dbReference type="SUPFAM" id="SSF52047">
    <property type="entry name" value="RNI-like"/>
    <property type="match status" value="1"/>
</dbReference>
<dbReference type="AlphaFoldDB" id="A0AA38U2N7"/>